<feature type="transmembrane region" description="Helical" evidence="1">
    <location>
        <begin position="12"/>
        <end position="28"/>
    </location>
</feature>
<keyword evidence="1" id="KW-1133">Transmembrane helix</keyword>
<dbReference type="OrthoDB" id="9828110at2"/>
<keyword evidence="3" id="KW-1185">Reference proteome</keyword>
<sequence length="393" mass="45409">MKNNKNVLTTDNLLLFSIALIPFSNQFVNMRGILTFFQYLPFIIIIFIFLLSKKKIYSNMNLKIIFFLFASAFTISPILGLTIFKYDPIGNLFYIILFLIFIAAIYILVSYVNMYNFKNVFNMILIGNSILLLYNLATHIFEIQVEDYLWILNRIRENRPSFGYSHPNTAGMYLFLEIILLSFGYKLNLKFKAVYPAIIIIMLVFLLATGSRTAVLSTLLFFILALYSRIISYVNIRLRVAILFSIISPIIFIYLLQFNYNDFFNSTSGRSSSIVQNIDILSQNNGLIFGIAPINVSKLRYVIDGLTFSDNWYVTNVIQFGLIGIIIFICNIFIIFVFLMKQKITGSMILLWVLLFYSGAENVMFIPGVLISWVVWTLILTSIKIRMEKEVLV</sequence>
<gene>
    <name evidence="2" type="ORF">ET464_10430</name>
</gene>
<organism evidence="2 3">
    <name type="scientific">Paenibacillus protaetiae</name>
    <dbReference type="NCBI Taxonomy" id="2509456"/>
    <lineage>
        <taxon>Bacteria</taxon>
        <taxon>Bacillati</taxon>
        <taxon>Bacillota</taxon>
        <taxon>Bacilli</taxon>
        <taxon>Bacillales</taxon>
        <taxon>Paenibacillaceae</taxon>
        <taxon>Paenibacillus</taxon>
    </lineage>
</organism>
<dbReference type="EMBL" id="CP035492">
    <property type="protein sequence ID" value="QAY66764.1"/>
    <property type="molecule type" value="Genomic_DNA"/>
</dbReference>
<feature type="transmembrane region" description="Helical" evidence="1">
    <location>
        <begin position="34"/>
        <end position="52"/>
    </location>
</feature>
<evidence type="ECO:0008006" key="4">
    <source>
        <dbReference type="Google" id="ProtNLM"/>
    </source>
</evidence>
<feature type="transmembrane region" description="Helical" evidence="1">
    <location>
        <begin position="317"/>
        <end position="339"/>
    </location>
</feature>
<keyword evidence="1" id="KW-0812">Transmembrane</keyword>
<feature type="transmembrane region" description="Helical" evidence="1">
    <location>
        <begin position="241"/>
        <end position="260"/>
    </location>
</feature>
<feature type="transmembrane region" description="Helical" evidence="1">
    <location>
        <begin position="92"/>
        <end position="113"/>
    </location>
</feature>
<evidence type="ECO:0000313" key="3">
    <source>
        <dbReference type="Proteomes" id="UP000293568"/>
    </source>
</evidence>
<reference evidence="2 3" key="1">
    <citation type="submission" date="2019-01" db="EMBL/GenBank/DDBJ databases">
        <title>Genome sequencing of strain FW100M-2.</title>
        <authorList>
            <person name="Heo J."/>
            <person name="Kim S.-J."/>
            <person name="Kim J.-S."/>
            <person name="Hong S.-B."/>
            <person name="Kwon S.-W."/>
        </authorList>
    </citation>
    <scope>NUCLEOTIDE SEQUENCE [LARGE SCALE GENOMIC DNA]</scope>
    <source>
        <strain evidence="2 3">FW100M-2</strain>
    </source>
</reference>
<keyword evidence="1" id="KW-0472">Membrane</keyword>
<evidence type="ECO:0000256" key="1">
    <source>
        <dbReference type="SAM" id="Phobius"/>
    </source>
</evidence>
<feature type="transmembrane region" description="Helical" evidence="1">
    <location>
        <begin position="193"/>
        <end position="209"/>
    </location>
</feature>
<dbReference type="RefSeq" id="WP_129440670.1">
    <property type="nucleotide sequence ID" value="NZ_CP035492.1"/>
</dbReference>
<feature type="transmembrane region" description="Helical" evidence="1">
    <location>
        <begin position="120"/>
        <end position="141"/>
    </location>
</feature>
<feature type="transmembrane region" description="Helical" evidence="1">
    <location>
        <begin position="64"/>
        <end position="86"/>
    </location>
</feature>
<protein>
    <recommendedName>
        <fullName evidence="4">O-antigen ligase domain-containing protein</fullName>
    </recommendedName>
</protein>
<evidence type="ECO:0000313" key="2">
    <source>
        <dbReference type="EMBL" id="QAY66764.1"/>
    </source>
</evidence>
<dbReference type="AlphaFoldDB" id="A0A4P6EUW8"/>
<dbReference type="Proteomes" id="UP000293568">
    <property type="component" value="Chromosome"/>
</dbReference>
<feature type="transmembrane region" description="Helical" evidence="1">
    <location>
        <begin position="215"/>
        <end position="234"/>
    </location>
</feature>
<accession>A0A4P6EUW8</accession>
<dbReference type="KEGG" id="pprt:ET464_10430"/>
<feature type="transmembrane region" description="Helical" evidence="1">
    <location>
        <begin position="161"/>
        <end position="181"/>
    </location>
</feature>
<proteinExistence type="predicted"/>
<name>A0A4P6EUW8_9BACL</name>